<evidence type="ECO:0000256" key="1">
    <source>
        <dbReference type="SAM" id="Phobius"/>
    </source>
</evidence>
<keyword evidence="3" id="KW-0378">Hydrolase</keyword>
<protein>
    <submittedName>
        <fullName evidence="3">CPBP family intramembrane metalloprotease</fullName>
    </submittedName>
</protein>
<evidence type="ECO:0000313" key="4">
    <source>
        <dbReference type="Proteomes" id="UP000740605"/>
    </source>
</evidence>
<comment type="caution">
    <text evidence="3">The sequence shown here is derived from an EMBL/GenBank/DDBJ whole genome shotgun (WGS) entry which is preliminary data.</text>
</comment>
<keyword evidence="1" id="KW-0472">Membrane</keyword>
<organism evidence="3 4">
    <name type="scientific">Microbacterium flavum</name>
    <dbReference type="NCBI Taxonomy" id="415216"/>
    <lineage>
        <taxon>Bacteria</taxon>
        <taxon>Bacillati</taxon>
        <taxon>Actinomycetota</taxon>
        <taxon>Actinomycetes</taxon>
        <taxon>Micrococcales</taxon>
        <taxon>Microbacteriaceae</taxon>
        <taxon>Microbacterium</taxon>
    </lineage>
</organism>
<feature type="transmembrane region" description="Helical" evidence="1">
    <location>
        <begin position="146"/>
        <end position="172"/>
    </location>
</feature>
<sequence>MAASLTPAASQEGVAPHATPERDFPFYNGVPVQVGGGRWALVVLGVLAGAAADLLVDVPGPGWLSVLARAALFVGIPLVVYALAVPGHWRTIFHRMTGREVLTMLGFTALSLVVSSIAGVIAGLVTQTHANGMGGVLHGMGIGDRIMTFVSMVPQLLGEEIFTILPLLAVLWFAVTKLRLPRTAAVVIAWVVTAVLFALIHLPTYGWNIVQCLIIIGSARLVLSLAYLVTKNLWVSTGTHVLGDWTLFAIPLLVS</sequence>
<keyword evidence="3" id="KW-0645">Protease</keyword>
<feature type="transmembrane region" description="Helical" evidence="1">
    <location>
        <begin position="105"/>
        <end position="126"/>
    </location>
</feature>
<reference evidence="3 4" key="1">
    <citation type="submission" date="2021-03" db="EMBL/GenBank/DDBJ databases">
        <title>Microbacterium pauli sp. nov., isolated from microfiltered milk.</title>
        <authorList>
            <person name="Bellassi P."/>
            <person name="Fontana A."/>
            <person name="Callegari M.L."/>
            <person name="Lorenzo M."/>
            <person name="Cappa F."/>
        </authorList>
    </citation>
    <scope>NUCLEOTIDE SEQUENCE [LARGE SCALE GENOMIC DNA]</scope>
    <source>
        <strain evidence="3 4">DSM 18909</strain>
    </source>
</reference>
<proteinExistence type="predicted"/>
<dbReference type="EMBL" id="JAFLHG010000001">
    <property type="protein sequence ID" value="MBT8796812.1"/>
    <property type="molecule type" value="Genomic_DNA"/>
</dbReference>
<feature type="transmembrane region" description="Helical" evidence="1">
    <location>
        <begin position="39"/>
        <end position="56"/>
    </location>
</feature>
<gene>
    <name evidence="3" type="ORF">J0P97_01805</name>
</gene>
<evidence type="ECO:0000313" key="3">
    <source>
        <dbReference type="EMBL" id="MBT8796812.1"/>
    </source>
</evidence>
<keyword evidence="4" id="KW-1185">Reference proteome</keyword>
<keyword evidence="1" id="KW-1133">Transmembrane helix</keyword>
<name>A0ABS5XQK5_9MICO</name>
<dbReference type="Proteomes" id="UP000740605">
    <property type="component" value="Unassembled WGS sequence"/>
</dbReference>
<feature type="domain" description="CAAX prenyl protease 2/Lysostaphin resistance protein A-like" evidence="2">
    <location>
        <begin position="147"/>
        <end position="245"/>
    </location>
</feature>
<feature type="transmembrane region" description="Helical" evidence="1">
    <location>
        <begin position="208"/>
        <end position="229"/>
    </location>
</feature>
<dbReference type="Pfam" id="PF02517">
    <property type="entry name" value="Rce1-like"/>
    <property type="match status" value="1"/>
</dbReference>
<feature type="transmembrane region" description="Helical" evidence="1">
    <location>
        <begin position="62"/>
        <end position="84"/>
    </location>
</feature>
<feature type="transmembrane region" description="Helical" evidence="1">
    <location>
        <begin position="184"/>
        <end position="202"/>
    </location>
</feature>
<accession>A0ABS5XQK5</accession>
<evidence type="ECO:0000259" key="2">
    <source>
        <dbReference type="Pfam" id="PF02517"/>
    </source>
</evidence>
<keyword evidence="3" id="KW-0482">Metalloprotease</keyword>
<dbReference type="RefSeq" id="WP_215486048.1">
    <property type="nucleotide sequence ID" value="NZ_BAAAPJ010000001.1"/>
</dbReference>
<dbReference type="GO" id="GO:0008237">
    <property type="term" value="F:metallopeptidase activity"/>
    <property type="evidence" value="ECO:0007669"/>
    <property type="project" value="UniProtKB-KW"/>
</dbReference>
<dbReference type="InterPro" id="IPR003675">
    <property type="entry name" value="Rce1/LyrA-like_dom"/>
</dbReference>
<keyword evidence="1" id="KW-0812">Transmembrane</keyword>